<name>A0A3N4JL49_9PEZI</name>
<keyword evidence="1" id="KW-1133">Transmembrane helix</keyword>
<keyword evidence="3" id="KW-1185">Reference proteome</keyword>
<evidence type="ECO:0000256" key="1">
    <source>
        <dbReference type="SAM" id="Phobius"/>
    </source>
</evidence>
<sequence length="83" mass="9575">MVILLFPLRIKGRKHSEKIAFQPSAEANKKKKQTDLARRGKSNHLARFSIISLFFFFFFYCTSLFVSVSLLPYAVHETGAKHN</sequence>
<evidence type="ECO:0000313" key="3">
    <source>
        <dbReference type="Proteomes" id="UP000276215"/>
    </source>
</evidence>
<organism evidence="2 3">
    <name type="scientific">Choiromyces venosus 120613-1</name>
    <dbReference type="NCBI Taxonomy" id="1336337"/>
    <lineage>
        <taxon>Eukaryota</taxon>
        <taxon>Fungi</taxon>
        <taxon>Dikarya</taxon>
        <taxon>Ascomycota</taxon>
        <taxon>Pezizomycotina</taxon>
        <taxon>Pezizomycetes</taxon>
        <taxon>Pezizales</taxon>
        <taxon>Tuberaceae</taxon>
        <taxon>Choiromyces</taxon>
    </lineage>
</organism>
<evidence type="ECO:0000313" key="2">
    <source>
        <dbReference type="EMBL" id="RPA98007.1"/>
    </source>
</evidence>
<feature type="transmembrane region" description="Helical" evidence="1">
    <location>
        <begin position="48"/>
        <end position="75"/>
    </location>
</feature>
<keyword evidence="1" id="KW-0812">Transmembrane</keyword>
<proteinExistence type="predicted"/>
<dbReference type="AlphaFoldDB" id="A0A3N4JL49"/>
<dbReference type="EMBL" id="ML120399">
    <property type="protein sequence ID" value="RPA98007.1"/>
    <property type="molecule type" value="Genomic_DNA"/>
</dbReference>
<dbReference type="Proteomes" id="UP000276215">
    <property type="component" value="Unassembled WGS sequence"/>
</dbReference>
<protein>
    <submittedName>
        <fullName evidence="2">Uncharacterized protein</fullName>
    </submittedName>
</protein>
<keyword evidence="1" id="KW-0472">Membrane</keyword>
<reference evidence="2 3" key="1">
    <citation type="journal article" date="2018" name="Nat. Ecol. Evol.">
        <title>Pezizomycetes genomes reveal the molecular basis of ectomycorrhizal truffle lifestyle.</title>
        <authorList>
            <person name="Murat C."/>
            <person name="Payen T."/>
            <person name="Noel B."/>
            <person name="Kuo A."/>
            <person name="Morin E."/>
            <person name="Chen J."/>
            <person name="Kohler A."/>
            <person name="Krizsan K."/>
            <person name="Balestrini R."/>
            <person name="Da Silva C."/>
            <person name="Montanini B."/>
            <person name="Hainaut M."/>
            <person name="Levati E."/>
            <person name="Barry K.W."/>
            <person name="Belfiori B."/>
            <person name="Cichocki N."/>
            <person name="Clum A."/>
            <person name="Dockter R.B."/>
            <person name="Fauchery L."/>
            <person name="Guy J."/>
            <person name="Iotti M."/>
            <person name="Le Tacon F."/>
            <person name="Lindquist E.A."/>
            <person name="Lipzen A."/>
            <person name="Malagnac F."/>
            <person name="Mello A."/>
            <person name="Molinier V."/>
            <person name="Miyauchi S."/>
            <person name="Poulain J."/>
            <person name="Riccioni C."/>
            <person name="Rubini A."/>
            <person name="Sitrit Y."/>
            <person name="Splivallo R."/>
            <person name="Traeger S."/>
            <person name="Wang M."/>
            <person name="Zifcakova L."/>
            <person name="Wipf D."/>
            <person name="Zambonelli A."/>
            <person name="Paolocci F."/>
            <person name="Nowrousian M."/>
            <person name="Ottonello S."/>
            <person name="Baldrian P."/>
            <person name="Spatafora J.W."/>
            <person name="Henrissat B."/>
            <person name="Nagy L.G."/>
            <person name="Aury J.M."/>
            <person name="Wincker P."/>
            <person name="Grigoriev I.V."/>
            <person name="Bonfante P."/>
            <person name="Martin F.M."/>
        </authorList>
    </citation>
    <scope>NUCLEOTIDE SEQUENCE [LARGE SCALE GENOMIC DNA]</scope>
    <source>
        <strain evidence="2 3">120613-1</strain>
    </source>
</reference>
<accession>A0A3N4JL49</accession>
<gene>
    <name evidence="2" type="ORF">L873DRAFT_1063294</name>
</gene>